<dbReference type="EMBL" id="NOXT01000009">
    <property type="protein sequence ID" value="OYQ38078.1"/>
    <property type="molecule type" value="Genomic_DNA"/>
</dbReference>
<comment type="caution">
    <text evidence="1">The sequence shown here is derived from an EMBL/GenBank/DDBJ whole genome shotgun (WGS) entry which is preliminary data.</text>
</comment>
<name>A0A255Z9D6_9SPHN</name>
<accession>A0A255Z9D6</accession>
<dbReference type="OrthoDB" id="7508649at2"/>
<organism evidence="1 2">
    <name type="scientific">Sandarakinorhabdus cyanobacteriorum</name>
    <dbReference type="NCBI Taxonomy" id="1981098"/>
    <lineage>
        <taxon>Bacteria</taxon>
        <taxon>Pseudomonadati</taxon>
        <taxon>Pseudomonadota</taxon>
        <taxon>Alphaproteobacteria</taxon>
        <taxon>Sphingomonadales</taxon>
        <taxon>Sphingosinicellaceae</taxon>
        <taxon>Sandarakinorhabdus</taxon>
    </lineage>
</organism>
<reference evidence="1 2" key="1">
    <citation type="submission" date="2017-07" db="EMBL/GenBank/DDBJ databases">
        <title>Sandarakinorhabdus cyanobacteriorum sp. nov., a novel bacterium isolated from cyanobacterial aggregates in a eutrophic lake.</title>
        <authorList>
            <person name="Cai H."/>
        </authorList>
    </citation>
    <scope>NUCLEOTIDE SEQUENCE [LARGE SCALE GENOMIC DNA]</scope>
    <source>
        <strain evidence="1 2">TH057</strain>
    </source>
</reference>
<dbReference type="AlphaFoldDB" id="A0A255Z9D6"/>
<evidence type="ECO:0000313" key="2">
    <source>
        <dbReference type="Proteomes" id="UP000216991"/>
    </source>
</evidence>
<gene>
    <name evidence="1" type="ORF">CHU93_00120</name>
</gene>
<evidence type="ECO:0000313" key="1">
    <source>
        <dbReference type="EMBL" id="OYQ38078.1"/>
    </source>
</evidence>
<keyword evidence="2" id="KW-1185">Reference proteome</keyword>
<proteinExistence type="predicted"/>
<protein>
    <submittedName>
        <fullName evidence="1">Uncharacterized protein</fullName>
    </submittedName>
</protein>
<dbReference type="RefSeq" id="WP_094472205.1">
    <property type="nucleotide sequence ID" value="NZ_NOXT01000009.1"/>
</dbReference>
<dbReference type="Proteomes" id="UP000216991">
    <property type="component" value="Unassembled WGS sequence"/>
</dbReference>
<sequence>MDEIQKVTFFKRDELTTDLICCDIEGRERGWFFHEEAEGWGNLLRHASDVGTIYEAVTHPTMRLDGVKSPDK</sequence>